<reference evidence="1 2" key="1">
    <citation type="submission" date="2014-11" db="EMBL/GenBank/DDBJ databases">
        <authorList>
            <person name="Zhu J."/>
            <person name="Qi W."/>
            <person name="Song R."/>
        </authorList>
    </citation>
    <scope>NUCLEOTIDE SEQUENCE [LARGE SCALE GENOMIC DNA]</scope>
</reference>
<sequence length="91" mass="10418">MSCQWGLGTIALSKKEEKKARGLLQVPASGHVGRAKAEKWKTKLWGFVQGQLETIVANRTQMKLNMLLERVKEGALRETFRQLRDIRLQNI</sequence>
<gene>
    <name evidence="1" type="ORF">Vbra_20641</name>
</gene>
<dbReference type="VEuPathDB" id="CryptoDB:Vbra_20641"/>
<evidence type="ECO:0000313" key="1">
    <source>
        <dbReference type="EMBL" id="CEL99501.1"/>
    </source>
</evidence>
<organism evidence="1 2">
    <name type="scientific">Vitrella brassicaformis (strain CCMP3155)</name>
    <dbReference type="NCBI Taxonomy" id="1169540"/>
    <lineage>
        <taxon>Eukaryota</taxon>
        <taxon>Sar</taxon>
        <taxon>Alveolata</taxon>
        <taxon>Colpodellida</taxon>
        <taxon>Vitrellaceae</taxon>
        <taxon>Vitrella</taxon>
    </lineage>
</organism>
<dbReference type="AlphaFoldDB" id="A0A0G4EPL5"/>
<name>A0A0G4EPL5_VITBC</name>
<keyword evidence="2" id="KW-1185">Reference proteome</keyword>
<evidence type="ECO:0000313" key="2">
    <source>
        <dbReference type="Proteomes" id="UP000041254"/>
    </source>
</evidence>
<dbReference type="EMBL" id="CDMY01000282">
    <property type="protein sequence ID" value="CEL99501.1"/>
    <property type="molecule type" value="Genomic_DNA"/>
</dbReference>
<dbReference type="Proteomes" id="UP000041254">
    <property type="component" value="Unassembled WGS sequence"/>
</dbReference>
<dbReference type="InParanoid" id="A0A0G4EPL5"/>
<accession>A0A0G4EPL5</accession>
<proteinExistence type="predicted"/>
<protein>
    <submittedName>
        <fullName evidence="1">Uncharacterized protein</fullName>
    </submittedName>
</protein>